<dbReference type="EMBL" id="FORU01000006">
    <property type="protein sequence ID" value="SFJ37936.1"/>
    <property type="molecule type" value="Genomic_DNA"/>
</dbReference>
<feature type="transmembrane region" description="Helical" evidence="1">
    <location>
        <begin position="17"/>
        <end position="38"/>
    </location>
</feature>
<organism evidence="3 4">
    <name type="scientific">Myroides guanonis</name>
    <dbReference type="NCBI Taxonomy" id="1150112"/>
    <lineage>
        <taxon>Bacteria</taxon>
        <taxon>Pseudomonadati</taxon>
        <taxon>Bacteroidota</taxon>
        <taxon>Flavobacteriia</taxon>
        <taxon>Flavobacteriales</taxon>
        <taxon>Flavobacteriaceae</taxon>
        <taxon>Myroides</taxon>
    </lineage>
</organism>
<feature type="transmembrane region" description="Helical" evidence="1">
    <location>
        <begin position="363"/>
        <end position="386"/>
    </location>
</feature>
<dbReference type="GO" id="GO:0008270">
    <property type="term" value="F:zinc ion binding"/>
    <property type="evidence" value="ECO:0007669"/>
    <property type="project" value="InterPro"/>
</dbReference>
<dbReference type="Proteomes" id="UP000243887">
    <property type="component" value="Unassembled WGS sequence"/>
</dbReference>
<feature type="transmembrane region" description="Helical" evidence="1">
    <location>
        <begin position="248"/>
        <end position="267"/>
    </location>
</feature>
<dbReference type="InterPro" id="IPR027268">
    <property type="entry name" value="Peptidase_M4/M1_CTD_sf"/>
</dbReference>
<feature type="transmembrane region" description="Helical" evidence="1">
    <location>
        <begin position="151"/>
        <end position="173"/>
    </location>
</feature>
<dbReference type="SUPFAM" id="SSF55486">
    <property type="entry name" value="Metalloproteases ('zincins'), catalytic domain"/>
    <property type="match status" value="1"/>
</dbReference>
<evidence type="ECO:0000313" key="3">
    <source>
        <dbReference type="EMBL" id="SFJ37936.1"/>
    </source>
</evidence>
<feature type="domain" description="Peptidase M1 membrane alanine aminopeptidase" evidence="2">
    <location>
        <begin position="869"/>
        <end position="1075"/>
    </location>
</feature>
<evidence type="ECO:0000256" key="1">
    <source>
        <dbReference type="SAM" id="Phobius"/>
    </source>
</evidence>
<dbReference type="Gene3D" id="1.10.390.10">
    <property type="entry name" value="Neutral Protease Domain 2"/>
    <property type="match status" value="1"/>
</dbReference>
<feature type="transmembrane region" description="Helical" evidence="1">
    <location>
        <begin position="445"/>
        <end position="465"/>
    </location>
</feature>
<feature type="transmembrane region" description="Helical" evidence="1">
    <location>
        <begin position="58"/>
        <end position="84"/>
    </location>
</feature>
<keyword evidence="1" id="KW-0812">Transmembrane</keyword>
<proteinExistence type="predicted"/>
<protein>
    <submittedName>
        <fullName evidence="3">ABC-2 type transport system permease protein</fullName>
    </submittedName>
</protein>
<keyword evidence="1" id="KW-1133">Transmembrane helix</keyword>
<dbReference type="InterPro" id="IPR014782">
    <property type="entry name" value="Peptidase_M1_dom"/>
</dbReference>
<feature type="transmembrane region" description="Helical" evidence="1">
    <location>
        <begin position="180"/>
        <end position="200"/>
    </location>
</feature>
<dbReference type="Pfam" id="PF01433">
    <property type="entry name" value="Peptidase_M1"/>
    <property type="match status" value="1"/>
</dbReference>
<feature type="transmembrane region" description="Helical" evidence="1">
    <location>
        <begin position="328"/>
        <end position="351"/>
    </location>
</feature>
<dbReference type="AlphaFoldDB" id="A0A1I3QXS9"/>
<dbReference type="GO" id="GO:0008237">
    <property type="term" value="F:metallopeptidase activity"/>
    <property type="evidence" value="ECO:0007669"/>
    <property type="project" value="InterPro"/>
</dbReference>
<dbReference type="RefSeq" id="WP_090678773.1">
    <property type="nucleotide sequence ID" value="NZ_FORU01000006.1"/>
</dbReference>
<reference evidence="4" key="1">
    <citation type="submission" date="2016-10" db="EMBL/GenBank/DDBJ databases">
        <authorList>
            <person name="Varghese N."/>
            <person name="Submissions S."/>
        </authorList>
    </citation>
    <scope>NUCLEOTIDE SEQUENCE [LARGE SCALE GENOMIC DNA]</scope>
    <source>
        <strain evidence="4">DSM 26542</strain>
    </source>
</reference>
<dbReference type="STRING" id="1150112.SAMN04487893_106143"/>
<keyword evidence="4" id="KW-1185">Reference proteome</keyword>
<name>A0A1I3QXS9_9FLAO</name>
<sequence>MFATIFSFELKRWFKSWVFYVYLAVFFGLSFMVMASALGVFDVVKNTTSTLMYMNSPYVINSLIGGFNNLLYFLFPSIIGTSIYRDFQYNVHHILYSYPFTKTNYLLGKFLSSFLIVLVISLSMGLGLYLATFIPWINEQLIGPSTLWGYLQPYVLIVIPNMLFTGTIVFVLVTLSRSIYIGFVGIIILFFIQGMMSGLVQNMDNKLIAALIDPTGARALSYYTEYWTIEDINSNYLPMGKYLLVNRMIWVGIALLFLIILGFLFKFSQEKTSFGKKNKAERLVKNNFGGVFKIDLPKVAYDFSSKSNWKNVFAFAKLDFKYLAKNKVFLILIGIGVLFMILVSTALSSLYGTPTYPVTSVMLFVPGSTFQFFILIITFLGAGQLVHRGSLSRMNLLVDSTVTPNWVFFVSKFFALIAVQLVLLLVIVVTGISIQAYHGYYNFEIGLYLFSLVGLSWIFYIIWALMSMAVQTLFKNYILGAFCLLVMMIIWPYIDKIGIENEIFFFNDVSEPHYSDMNGFGTGVFKYYLYCFYWLLFVGFLGCLTLIFWRRGIFSGFRDRIYYAKKNAKPTVLVITLLLMISFVGLGGFLYYKSNIEEVHYSSKQIEEMRIEGEKKYKKYENVIQPRIVDVSVDFDIYPDTNDFLARGRYTLVNKAETNIDTLIVSYLVDLKNEIEIHGARLVSNDTVYGYQFYVLNTVLQPKDSIILNFTVKNKPNTLFKNNSPILNNGTFVNNSSFPSLGYSDAYEISDDEIRKKYGLKPKDRMATQDDKRALQNTYISNDSDWISFETTVSTSLDQIAIAPGYLQKEWTENGRRYFHYKMDDKMLNFYAFNSARYEVKKDKWKDINIEVYYHKGHDYNVGRMIKGVKRSLEYYSKEFSPYQHKQVRIVEFPNTMGTFAQSFANTIPFSESIGFIAEVDDKDSKAVDYPFSVTAHEVAHQWWAHQVIGANVQGVTMLSESLSEYSSLKVLEHEYGKEQMRKFLQEALDGYLSGRGSENKKEKPLMYNENQQYIHYNKGSLVFYTLSDYIGEGKLNEVLRNYIKKVAFQEAPYTTSKELVEDLRKATPDSLKYMIKDMFETITLYNNYIDRATVKELENGKYEIKIKGIVSKYRSGEKGDRIYIDREKKSLKFENEKGRTIESLPLSDYIEIGVFSSGDREMKFSMTTADEGNIHIPEERILYLKKVKVTQIENEFVIIVDEKPLEVGIDPYNKLIDTNSRDNRKRL</sequence>
<dbReference type="OrthoDB" id="100605at2"/>
<evidence type="ECO:0000313" key="4">
    <source>
        <dbReference type="Proteomes" id="UP000243887"/>
    </source>
</evidence>
<feature type="transmembrane region" description="Helical" evidence="1">
    <location>
        <begin position="477"/>
        <end position="494"/>
    </location>
</feature>
<feature type="transmembrane region" description="Helical" evidence="1">
    <location>
        <begin position="527"/>
        <end position="549"/>
    </location>
</feature>
<accession>A0A1I3QXS9</accession>
<gene>
    <name evidence="3" type="ORF">SAMN04487893_106143</name>
</gene>
<evidence type="ECO:0000259" key="2">
    <source>
        <dbReference type="Pfam" id="PF01433"/>
    </source>
</evidence>
<feature type="transmembrane region" description="Helical" evidence="1">
    <location>
        <begin position="570"/>
        <end position="592"/>
    </location>
</feature>
<feature type="transmembrane region" description="Helical" evidence="1">
    <location>
        <begin position="406"/>
        <end position="433"/>
    </location>
</feature>
<feature type="transmembrane region" description="Helical" evidence="1">
    <location>
        <begin position="105"/>
        <end position="131"/>
    </location>
</feature>
<keyword evidence="1" id="KW-0472">Membrane</keyword>